<proteinExistence type="predicted"/>
<evidence type="ECO:0000313" key="2">
    <source>
        <dbReference type="EMBL" id="MFC5156512.1"/>
    </source>
</evidence>
<keyword evidence="1" id="KW-1133">Transmembrane helix</keyword>
<keyword evidence="1" id="KW-0812">Transmembrane</keyword>
<dbReference type="Proteomes" id="UP001596160">
    <property type="component" value="Unassembled WGS sequence"/>
</dbReference>
<keyword evidence="1" id="KW-0472">Membrane</keyword>
<organism evidence="2 3">
    <name type="scientific">Streptomyces amakusaensis</name>
    <dbReference type="NCBI Taxonomy" id="67271"/>
    <lineage>
        <taxon>Bacteria</taxon>
        <taxon>Bacillati</taxon>
        <taxon>Actinomycetota</taxon>
        <taxon>Actinomycetes</taxon>
        <taxon>Kitasatosporales</taxon>
        <taxon>Streptomycetaceae</taxon>
        <taxon>Streptomyces</taxon>
    </lineage>
</organism>
<keyword evidence="3" id="KW-1185">Reference proteome</keyword>
<feature type="transmembrane region" description="Helical" evidence="1">
    <location>
        <begin position="33"/>
        <end position="53"/>
    </location>
</feature>
<comment type="caution">
    <text evidence="2">The sequence shown here is derived from an EMBL/GenBank/DDBJ whole genome shotgun (WGS) entry which is preliminary data.</text>
</comment>
<gene>
    <name evidence="2" type="ORF">ACFPRH_32845</name>
</gene>
<evidence type="ECO:0000313" key="3">
    <source>
        <dbReference type="Proteomes" id="UP001596160"/>
    </source>
</evidence>
<dbReference type="EMBL" id="JBHSKP010000035">
    <property type="protein sequence ID" value="MFC5156512.1"/>
    <property type="molecule type" value="Genomic_DNA"/>
</dbReference>
<name>A0ABW0AVR6_9ACTN</name>
<evidence type="ECO:0000256" key="1">
    <source>
        <dbReference type="SAM" id="Phobius"/>
    </source>
</evidence>
<dbReference type="RefSeq" id="WP_344485846.1">
    <property type="nucleotide sequence ID" value="NZ_BAAASB010000031.1"/>
</dbReference>
<protein>
    <submittedName>
        <fullName evidence="2">Uncharacterized protein</fullName>
    </submittedName>
</protein>
<sequence>MKNTNQPPDPQPATTSRAWAWTLRHRSTMAANALRGACYSTGAGLVGLIFWWLQQRL</sequence>
<accession>A0ABW0AVR6</accession>
<reference evidence="3" key="1">
    <citation type="journal article" date="2019" name="Int. J. Syst. Evol. Microbiol.">
        <title>The Global Catalogue of Microorganisms (GCM) 10K type strain sequencing project: providing services to taxonomists for standard genome sequencing and annotation.</title>
        <authorList>
            <consortium name="The Broad Institute Genomics Platform"/>
            <consortium name="The Broad Institute Genome Sequencing Center for Infectious Disease"/>
            <person name="Wu L."/>
            <person name="Ma J."/>
        </authorList>
    </citation>
    <scope>NUCLEOTIDE SEQUENCE [LARGE SCALE GENOMIC DNA]</scope>
    <source>
        <strain evidence="3">PCU 266</strain>
    </source>
</reference>